<dbReference type="InterPro" id="IPR021005">
    <property type="entry name" value="Znf_CGNR"/>
</dbReference>
<dbReference type="Pfam" id="PF07336">
    <property type="entry name" value="ABATE"/>
    <property type="match status" value="1"/>
</dbReference>
<dbReference type="Gene3D" id="1.10.3300.10">
    <property type="entry name" value="Jann2411-like domain"/>
    <property type="match status" value="1"/>
</dbReference>
<keyword evidence="3" id="KW-1185">Reference proteome</keyword>
<dbReference type="Pfam" id="PF11706">
    <property type="entry name" value="zf-CGNR"/>
    <property type="match status" value="1"/>
</dbReference>
<gene>
    <name evidence="2" type="ORF">EKO23_01735</name>
</gene>
<evidence type="ECO:0000259" key="1">
    <source>
        <dbReference type="Pfam" id="PF11706"/>
    </source>
</evidence>
<reference evidence="2 3" key="1">
    <citation type="submission" date="2019-01" db="EMBL/GenBank/DDBJ databases">
        <title>Nocardioides guangzhouensis sp. nov., an actinobacterium isolated from soil.</title>
        <authorList>
            <person name="Fu Y."/>
            <person name="Cai Y."/>
            <person name="Lin Z."/>
            <person name="Chen P."/>
        </authorList>
    </citation>
    <scope>NUCLEOTIDE SEQUENCE [LARGE SCALE GENOMIC DNA]</scope>
    <source>
        <strain evidence="2 3">130</strain>
    </source>
</reference>
<accession>A0A4Q4ZL25</accession>
<evidence type="ECO:0000313" key="2">
    <source>
        <dbReference type="EMBL" id="RYP88635.1"/>
    </source>
</evidence>
<organism evidence="2 3">
    <name type="scientific">Nocardioides guangzhouensis</name>
    <dbReference type="NCBI Taxonomy" id="2497878"/>
    <lineage>
        <taxon>Bacteria</taxon>
        <taxon>Bacillati</taxon>
        <taxon>Actinomycetota</taxon>
        <taxon>Actinomycetes</taxon>
        <taxon>Propionibacteriales</taxon>
        <taxon>Nocardioidaceae</taxon>
        <taxon>Nocardioides</taxon>
    </lineage>
</organism>
<name>A0A4Q4ZL25_9ACTN</name>
<dbReference type="InterPro" id="IPR010852">
    <property type="entry name" value="ABATE"/>
</dbReference>
<dbReference type="AlphaFoldDB" id="A0A4Q4ZL25"/>
<dbReference type="PANTHER" id="PTHR35525">
    <property type="entry name" value="BLL6575 PROTEIN"/>
    <property type="match status" value="1"/>
</dbReference>
<comment type="caution">
    <text evidence="2">The sequence shown here is derived from an EMBL/GenBank/DDBJ whole genome shotgun (WGS) entry which is preliminary data.</text>
</comment>
<feature type="domain" description="Zinc finger CGNR" evidence="1">
    <location>
        <begin position="132"/>
        <end position="175"/>
    </location>
</feature>
<proteinExistence type="predicted"/>
<protein>
    <submittedName>
        <fullName evidence="2">Zf-CGNR multi-domain protein</fullName>
    </submittedName>
</protein>
<dbReference type="EMBL" id="SDKM01000002">
    <property type="protein sequence ID" value="RYP88635.1"/>
    <property type="molecule type" value="Genomic_DNA"/>
</dbReference>
<dbReference type="PANTHER" id="PTHR35525:SF3">
    <property type="entry name" value="BLL6575 PROTEIN"/>
    <property type="match status" value="1"/>
</dbReference>
<sequence length="178" mass="19507">MVETVPDSIDVLVAFLNTRHVELHREDLAGPGDLDRFASEHGLDREVGRLTAYDVVAARELREALRTRVADGWEAGDDDTSSLVATAAAARFSLAMTPEGVTLNPLGTGWALLSARLLALLLDARSAGTLARLKVCPGEECAWAFHDRSRNSSRTWCSEQVCGARTRSRAYRQRRSGR</sequence>
<dbReference type="InterPro" id="IPR023286">
    <property type="entry name" value="ABATE_dom_sf"/>
</dbReference>
<dbReference type="Proteomes" id="UP000295198">
    <property type="component" value="Unassembled WGS sequence"/>
</dbReference>
<dbReference type="SUPFAM" id="SSF160904">
    <property type="entry name" value="Jann2411-like"/>
    <property type="match status" value="1"/>
</dbReference>
<evidence type="ECO:0000313" key="3">
    <source>
        <dbReference type="Proteomes" id="UP000295198"/>
    </source>
</evidence>
<dbReference type="OrthoDB" id="123307at2"/>
<dbReference type="RefSeq" id="WP_134713450.1">
    <property type="nucleotide sequence ID" value="NZ_SDKM01000002.1"/>
</dbReference>